<evidence type="ECO:0000313" key="1">
    <source>
        <dbReference type="EMBL" id="SNT32934.1"/>
    </source>
</evidence>
<gene>
    <name evidence="1" type="ORF">SAMN05216276_103496</name>
</gene>
<dbReference type="AlphaFoldDB" id="A0A239LTH6"/>
<keyword evidence="2" id="KW-1185">Reference proteome</keyword>
<organism evidence="1 2">
    <name type="scientific">Streptosporangium subroseum</name>
    <dbReference type="NCBI Taxonomy" id="106412"/>
    <lineage>
        <taxon>Bacteria</taxon>
        <taxon>Bacillati</taxon>
        <taxon>Actinomycetota</taxon>
        <taxon>Actinomycetes</taxon>
        <taxon>Streptosporangiales</taxon>
        <taxon>Streptosporangiaceae</taxon>
        <taxon>Streptosporangium</taxon>
    </lineage>
</organism>
<name>A0A239LTH6_9ACTN</name>
<dbReference type="EMBL" id="FZOD01000034">
    <property type="protein sequence ID" value="SNT32934.1"/>
    <property type="molecule type" value="Genomic_DNA"/>
</dbReference>
<evidence type="ECO:0000313" key="2">
    <source>
        <dbReference type="Proteomes" id="UP000198282"/>
    </source>
</evidence>
<reference evidence="1 2" key="1">
    <citation type="submission" date="2017-06" db="EMBL/GenBank/DDBJ databases">
        <authorList>
            <person name="Kim H.J."/>
            <person name="Triplett B.A."/>
        </authorList>
    </citation>
    <scope>NUCLEOTIDE SEQUENCE [LARGE SCALE GENOMIC DNA]</scope>
    <source>
        <strain evidence="1 2">CGMCC 4.2132</strain>
    </source>
</reference>
<sequence>MGQVMPFTRGVAALAVGLVVLTGCGETPSQHGERLRKAAGVTAFRITCTKDIWERTKESIRGVLLKALDVDASDLRTGARQAR</sequence>
<accession>A0A239LTH6</accession>
<protein>
    <submittedName>
        <fullName evidence="1">Uncharacterized protein</fullName>
    </submittedName>
</protein>
<proteinExistence type="predicted"/>
<dbReference type="Proteomes" id="UP000198282">
    <property type="component" value="Unassembled WGS sequence"/>
</dbReference>